<feature type="compositionally biased region" description="Basic and acidic residues" evidence="11">
    <location>
        <begin position="236"/>
        <end position="254"/>
    </location>
</feature>
<dbReference type="InterPro" id="IPR026951">
    <property type="entry name" value="PPIL2_U-box_dom"/>
</dbReference>
<evidence type="ECO:0000256" key="2">
    <source>
        <dbReference type="ARBA" id="ARBA00000971"/>
    </source>
</evidence>
<dbReference type="InterPro" id="IPR003613">
    <property type="entry name" value="Ubox_domain"/>
</dbReference>
<keyword evidence="8" id="KW-0697">Rotamase</keyword>
<feature type="compositionally biased region" description="Polar residues" evidence="11">
    <location>
        <begin position="601"/>
        <end position="610"/>
    </location>
</feature>
<dbReference type="GO" id="GO:0061630">
    <property type="term" value="F:ubiquitin protein ligase activity"/>
    <property type="evidence" value="ECO:0007669"/>
    <property type="project" value="UniProtKB-EC"/>
</dbReference>
<comment type="subcellular location">
    <subcellularLocation>
        <location evidence="4">Nucleus</location>
    </subcellularLocation>
</comment>
<organism evidence="14">
    <name type="scientific">Pyramimonas obovata</name>
    <dbReference type="NCBI Taxonomy" id="1411642"/>
    <lineage>
        <taxon>Eukaryota</taxon>
        <taxon>Viridiplantae</taxon>
        <taxon>Chlorophyta</taxon>
        <taxon>Pyramimonadophyceae</taxon>
        <taxon>Pyramimonadales</taxon>
        <taxon>Pyramimonadaceae</taxon>
        <taxon>Pyramimonas</taxon>
        <taxon>Pyramimonas incertae sedis</taxon>
    </lineage>
</organism>
<evidence type="ECO:0000256" key="9">
    <source>
        <dbReference type="ARBA" id="ARBA00023235"/>
    </source>
</evidence>
<keyword evidence="9" id="KW-0413">Isomerase</keyword>
<dbReference type="GO" id="GO:0003755">
    <property type="term" value="F:peptidyl-prolyl cis-trans isomerase activity"/>
    <property type="evidence" value="ECO:0007669"/>
    <property type="project" value="UniProtKB-KW"/>
</dbReference>
<dbReference type="PROSITE" id="PS51698">
    <property type="entry name" value="U_BOX"/>
    <property type="match status" value="1"/>
</dbReference>
<protein>
    <recommendedName>
        <fullName evidence="15">RING-type E3 ubiquitin transferase</fullName>
    </recommendedName>
</protein>
<dbReference type="EMBL" id="HBFA01038788">
    <property type="protein sequence ID" value="CAD8690050.1"/>
    <property type="molecule type" value="Transcribed_RNA"/>
</dbReference>
<evidence type="ECO:0000256" key="8">
    <source>
        <dbReference type="ARBA" id="ARBA00023110"/>
    </source>
</evidence>
<feature type="region of interest" description="Disordered" evidence="11">
    <location>
        <begin position="287"/>
        <end position="315"/>
    </location>
</feature>
<dbReference type="Gene3D" id="3.30.40.10">
    <property type="entry name" value="Zinc/RING finger domain, C3HC4 (zinc finger)"/>
    <property type="match status" value="2"/>
</dbReference>
<feature type="compositionally biased region" description="Acidic residues" evidence="11">
    <location>
        <begin position="529"/>
        <end position="546"/>
    </location>
</feature>
<evidence type="ECO:0000256" key="10">
    <source>
        <dbReference type="ARBA" id="ARBA00023242"/>
    </source>
</evidence>
<dbReference type="CDD" id="cd01923">
    <property type="entry name" value="cyclophilin_RING"/>
    <property type="match status" value="1"/>
</dbReference>
<evidence type="ECO:0000259" key="13">
    <source>
        <dbReference type="PROSITE" id="PS51698"/>
    </source>
</evidence>
<dbReference type="InterPro" id="IPR029000">
    <property type="entry name" value="Cyclophilin-like_dom_sf"/>
</dbReference>
<feature type="domain" description="PPIase cyclophilin-type" evidence="12">
    <location>
        <begin position="374"/>
        <end position="521"/>
    </location>
</feature>
<accession>A0A7S0RXC4</accession>
<feature type="region of interest" description="Disordered" evidence="11">
    <location>
        <begin position="235"/>
        <end position="257"/>
    </location>
</feature>
<evidence type="ECO:0000256" key="1">
    <source>
        <dbReference type="ARBA" id="ARBA00000900"/>
    </source>
</evidence>
<dbReference type="AlphaFoldDB" id="A0A7S0RXC4"/>
<evidence type="ECO:0008006" key="15">
    <source>
        <dbReference type="Google" id="ProtNLM"/>
    </source>
</evidence>
<evidence type="ECO:0000256" key="3">
    <source>
        <dbReference type="ARBA" id="ARBA00003697"/>
    </source>
</evidence>
<dbReference type="PROSITE" id="PS00170">
    <property type="entry name" value="CSA_PPIASE_1"/>
    <property type="match status" value="1"/>
</dbReference>
<dbReference type="PRINTS" id="PR00153">
    <property type="entry name" value="CSAPPISMRASE"/>
</dbReference>
<evidence type="ECO:0000256" key="11">
    <source>
        <dbReference type="SAM" id="MobiDB-lite"/>
    </source>
</evidence>
<keyword evidence="10" id="KW-0539">Nucleus</keyword>
<dbReference type="CDD" id="cd16663">
    <property type="entry name" value="RING-Ubox_PPIL2"/>
    <property type="match status" value="1"/>
</dbReference>
<gene>
    <name evidence="14" type="ORF">POBO1169_LOCUS19402</name>
</gene>
<dbReference type="Pfam" id="PF00160">
    <property type="entry name" value="Pro_isomerase"/>
    <property type="match status" value="1"/>
</dbReference>
<keyword evidence="7" id="KW-0833">Ubl conjugation pathway</keyword>
<comment type="similarity">
    <text evidence="5">Belongs to the cyclophilin-type PPIase family. PPIL2 subfamily.</text>
</comment>
<dbReference type="SUPFAM" id="SSF57850">
    <property type="entry name" value="RING/U-box"/>
    <property type="match status" value="1"/>
</dbReference>
<evidence type="ECO:0000256" key="7">
    <source>
        <dbReference type="ARBA" id="ARBA00022786"/>
    </source>
</evidence>
<dbReference type="InterPro" id="IPR013083">
    <property type="entry name" value="Znf_RING/FYVE/PHD"/>
</dbReference>
<keyword evidence="6" id="KW-0808">Transferase</keyword>
<dbReference type="Gene3D" id="2.40.100.10">
    <property type="entry name" value="Cyclophilin-like"/>
    <property type="match status" value="1"/>
</dbReference>
<dbReference type="GO" id="GO:0071013">
    <property type="term" value="C:catalytic step 2 spliceosome"/>
    <property type="evidence" value="ECO:0007669"/>
    <property type="project" value="TreeGrafter"/>
</dbReference>
<feature type="region of interest" description="Disordered" evidence="11">
    <location>
        <begin position="525"/>
        <end position="610"/>
    </location>
</feature>
<dbReference type="GO" id="GO:0006457">
    <property type="term" value="P:protein folding"/>
    <property type="evidence" value="ECO:0007669"/>
    <property type="project" value="InterPro"/>
</dbReference>
<feature type="domain" description="U-box" evidence="13">
    <location>
        <begin position="34"/>
        <end position="107"/>
    </location>
</feature>
<dbReference type="InterPro" id="IPR044666">
    <property type="entry name" value="Cyclophilin_A-like"/>
</dbReference>
<dbReference type="SMART" id="SM00504">
    <property type="entry name" value="Ubox"/>
    <property type="match status" value="1"/>
</dbReference>
<dbReference type="GO" id="GO:0000209">
    <property type="term" value="P:protein polyubiquitination"/>
    <property type="evidence" value="ECO:0007669"/>
    <property type="project" value="TreeGrafter"/>
</dbReference>
<comment type="function">
    <text evidence="3">May catalyze the cis-trans isomerization of proline imidic peptide bonds in oligopeptides thereby assisting the folding of proteins. May also function as a chaperone, playing a role in intracellular transport of proteins. May also have a protein ubiquitin ligase activity acting as an E3 ubiquitin protein ligase or as a ubiquitin-ubiquitin ligase promoting elongation of ubiquitin chains on proteins.</text>
</comment>
<name>A0A7S0RXC4_9CHLO</name>
<dbReference type="PANTHER" id="PTHR45625">
    <property type="entry name" value="PEPTIDYL-PROLYL CIS-TRANS ISOMERASE-RELATED"/>
    <property type="match status" value="1"/>
</dbReference>
<sequence length="610" mass="67363">MGKKRHAKDRAYITATEWKTEWGGNKAKTHAKFKQLPFFCCALTFTPFEDPVCTDDGYVFDILQIIPYIRKFHKHPVTGEPLKVNDLTKLTFHKDGEGKFCCPVLTKTFTDSTHIVANKKSGHVYSMQAVQELNVKAKNWKDLVTDEPFTRADLITIQDPLNIGCKELSKFEHVLKNLAVDKPEVDPVKDFINCNNMSDTQRALAALGTDTAKEAFNAGGGGNKSEAERILAAAKQAERAAKQERKEAKKRAEEAGGLEAPDSIVVNAHLKRAGVVFKPGAVTWSTDEPVKEKKGKKGSKGKREGSPPASTNLFGLPVAPSATQGIYLKTSDMRTTGACSRSFTSSTYAPSTENTRAVVKVEKNPTKKGYVQLHTNFGPLNFELHCDIVPRACENFLGLCETGYYNGVTFHRNIKNFMVQGGDPQGDGTGGQSIWRTPFKDEFRSHLVHDGRGVLSMANSGPHTNGSQFFILYKSAKHLDNKHTVFGKLVGGGDTLSTMEKVQTDKDDRPLQPMFIEKVTIFVNPYSEPDPEPEPNPEDLEPDPEEEKVGQWYSNPQAEETQLKEQKSGIGKYLPAANNLDTRPAPKPASGDQPAAKKQKPSNFGNFDAW</sequence>
<dbReference type="InterPro" id="IPR002130">
    <property type="entry name" value="Cyclophilin-type_PPIase_dom"/>
</dbReference>
<comment type="catalytic activity">
    <reaction evidence="1">
        <text>S-ubiquitinyl-[E2 ubiquitin-conjugating enzyme]-L-cysteine + [acceptor protein]-L-lysine = [E2 ubiquitin-conjugating enzyme]-L-cysteine + N(6)-ubiquitinyl-[acceptor protein]-L-lysine.</text>
        <dbReference type="EC" id="2.3.2.27"/>
    </reaction>
</comment>
<evidence type="ECO:0000256" key="5">
    <source>
        <dbReference type="ARBA" id="ARBA00007930"/>
    </source>
</evidence>
<reference evidence="14" key="1">
    <citation type="submission" date="2021-01" db="EMBL/GenBank/DDBJ databases">
        <authorList>
            <person name="Corre E."/>
            <person name="Pelletier E."/>
            <person name="Niang G."/>
            <person name="Scheremetjew M."/>
            <person name="Finn R."/>
            <person name="Kale V."/>
            <person name="Holt S."/>
            <person name="Cochrane G."/>
            <person name="Meng A."/>
            <person name="Brown T."/>
            <person name="Cohen L."/>
        </authorList>
    </citation>
    <scope>NUCLEOTIDE SEQUENCE</scope>
    <source>
        <strain evidence="14">CCMP722</strain>
    </source>
</reference>
<evidence type="ECO:0000256" key="4">
    <source>
        <dbReference type="ARBA" id="ARBA00004123"/>
    </source>
</evidence>
<dbReference type="InterPro" id="IPR020892">
    <property type="entry name" value="Cyclophilin-type_PPIase_CS"/>
</dbReference>
<comment type="catalytic activity">
    <reaction evidence="2">
        <text>[protein]-peptidylproline (omega=180) = [protein]-peptidylproline (omega=0)</text>
        <dbReference type="Rhea" id="RHEA:16237"/>
        <dbReference type="Rhea" id="RHEA-COMP:10747"/>
        <dbReference type="Rhea" id="RHEA-COMP:10748"/>
        <dbReference type="ChEBI" id="CHEBI:83833"/>
        <dbReference type="ChEBI" id="CHEBI:83834"/>
        <dbReference type="EC" id="5.2.1.8"/>
    </reaction>
</comment>
<evidence type="ECO:0000256" key="6">
    <source>
        <dbReference type="ARBA" id="ARBA00022679"/>
    </source>
</evidence>
<dbReference type="UniPathway" id="UPA00143"/>
<proteinExistence type="inferred from homology"/>
<dbReference type="PROSITE" id="PS50072">
    <property type="entry name" value="CSA_PPIASE_2"/>
    <property type="match status" value="1"/>
</dbReference>
<evidence type="ECO:0000313" key="14">
    <source>
        <dbReference type="EMBL" id="CAD8690050.1"/>
    </source>
</evidence>
<evidence type="ECO:0000259" key="12">
    <source>
        <dbReference type="PROSITE" id="PS50072"/>
    </source>
</evidence>
<dbReference type="FunFam" id="2.40.100.10:FF:000014">
    <property type="entry name" value="Peptidyl-prolyl cis-trans isomerase cyp65"/>
    <property type="match status" value="1"/>
</dbReference>
<dbReference type="PANTHER" id="PTHR45625:SF1">
    <property type="entry name" value="RING-TYPE E3 UBIQUITIN-PROTEIN LIGASE PPIL2"/>
    <property type="match status" value="1"/>
</dbReference>
<dbReference type="SUPFAM" id="SSF50891">
    <property type="entry name" value="Cyclophilin-like"/>
    <property type="match status" value="1"/>
</dbReference>
<dbReference type="FunFam" id="3.30.40.10:FF:000079">
    <property type="entry name" value="Peptidyl-prolyl cis-trans isomerase 2"/>
    <property type="match status" value="1"/>
</dbReference>